<dbReference type="EMBL" id="JACLYZ010000007">
    <property type="protein sequence ID" value="MBM6734473.1"/>
    <property type="molecule type" value="Genomic_DNA"/>
</dbReference>
<evidence type="ECO:0000313" key="2">
    <source>
        <dbReference type="Proteomes" id="UP000766986"/>
    </source>
</evidence>
<name>A0ABS2DYM2_9BACT</name>
<reference evidence="1 2" key="1">
    <citation type="journal article" date="2021" name="Sci. Rep.">
        <title>The distribution of antibiotic resistance genes in chicken gut microbiota commensals.</title>
        <authorList>
            <person name="Juricova H."/>
            <person name="Matiasovicova J."/>
            <person name="Kubasova T."/>
            <person name="Cejkova D."/>
            <person name="Rychlik I."/>
        </authorList>
    </citation>
    <scope>NUCLEOTIDE SEQUENCE [LARGE SCALE GENOMIC DNA]</scope>
    <source>
        <strain evidence="1 2">An772</strain>
    </source>
</reference>
<keyword evidence="2" id="KW-1185">Reference proteome</keyword>
<dbReference type="RefSeq" id="WP_205094899.1">
    <property type="nucleotide sequence ID" value="NZ_JACLYZ010000007.1"/>
</dbReference>
<evidence type="ECO:0000313" key="1">
    <source>
        <dbReference type="EMBL" id="MBM6734473.1"/>
    </source>
</evidence>
<accession>A0ABS2DYM2</accession>
<sequence length="190" mass="21065">MMGVPQAVQNLKLCWAFRGYRQQVTDCIASTTEKEFYLKDDEQTHTVVITSASGDDKICKVSNPSGQEAVVLAIDHKLIDNREGGIADGAVFNLSDFHFVEFKTNAICQSDAGVEETYVKAMRQLISTVDLFKGVLAKAHVDFTSKVQIECHIIVSDIFPRNNASEMTKALLFADRTGLPLSFDNEIELN</sequence>
<gene>
    <name evidence="1" type="ORF">H7U35_04410</name>
</gene>
<protein>
    <submittedName>
        <fullName evidence="1">Uncharacterized protein</fullName>
    </submittedName>
</protein>
<organism evidence="1 2">
    <name type="scientific">Mediterranea massiliensis</name>
    <dbReference type="NCBI Taxonomy" id="1841865"/>
    <lineage>
        <taxon>Bacteria</taxon>
        <taxon>Pseudomonadati</taxon>
        <taxon>Bacteroidota</taxon>
        <taxon>Bacteroidia</taxon>
        <taxon>Bacteroidales</taxon>
        <taxon>Bacteroidaceae</taxon>
        <taxon>Mediterranea</taxon>
    </lineage>
</organism>
<dbReference type="Proteomes" id="UP000766986">
    <property type="component" value="Unassembled WGS sequence"/>
</dbReference>
<proteinExistence type="predicted"/>
<comment type="caution">
    <text evidence="1">The sequence shown here is derived from an EMBL/GenBank/DDBJ whole genome shotgun (WGS) entry which is preliminary data.</text>
</comment>